<evidence type="ECO:0000256" key="1">
    <source>
        <dbReference type="SAM" id="Phobius"/>
    </source>
</evidence>
<gene>
    <name evidence="2" type="ORF">D1B31_07975</name>
</gene>
<dbReference type="RefSeq" id="WP_118920228.1">
    <property type="nucleotide sequence ID" value="NZ_QWEG01000004.1"/>
</dbReference>
<organism evidence="2 3">
    <name type="scientific">Neobacillus notoginsengisoli</name>
    <dbReference type="NCBI Taxonomy" id="1578198"/>
    <lineage>
        <taxon>Bacteria</taxon>
        <taxon>Bacillati</taxon>
        <taxon>Bacillota</taxon>
        <taxon>Bacilli</taxon>
        <taxon>Bacillales</taxon>
        <taxon>Bacillaceae</taxon>
        <taxon>Neobacillus</taxon>
    </lineage>
</organism>
<dbReference type="Proteomes" id="UP000284416">
    <property type="component" value="Unassembled WGS sequence"/>
</dbReference>
<keyword evidence="1" id="KW-0812">Transmembrane</keyword>
<protein>
    <submittedName>
        <fullName evidence="2">Uncharacterized protein</fullName>
    </submittedName>
</protein>
<evidence type="ECO:0000313" key="3">
    <source>
        <dbReference type="Proteomes" id="UP000284416"/>
    </source>
</evidence>
<sequence length="85" mass="9839">MGPIGIYWRYAKVLLGFILLDVYLNMGIAKSASIVVQLLLVVGFFPLLFFLLKWTERKEFSDAGLKFPLKWRRNLFIGFSIGFSF</sequence>
<accession>A0A417YWC9</accession>
<feature type="transmembrane region" description="Helical" evidence="1">
    <location>
        <begin position="7"/>
        <end position="28"/>
    </location>
</feature>
<name>A0A417YWC9_9BACI</name>
<reference evidence="2 3" key="1">
    <citation type="journal article" date="2017" name="Int. J. Syst. Evol. Microbiol.">
        <title>Bacillus notoginsengisoli sp. nov., a novel bacterium isolated from the rhizosphere of Panax notoginseng.</title>
        <authorList>
            <person name="Zhang M.Y."/>
            <person name="Cheng J."/>
            <person name="Cai Y."/>
            <person name="Zhang T.Y."/>
            <person name="Wu Y.Y."/>
            <person name="Manikprabhu D."/>
            <person name="Li W.J."/>
            <person name="Zhang Y.X."/>
        </authorList>
    </citation>
    <scope>NUCLEOTIDE SEQUENCE [LARGE SCALE GENOMIC DNA]</scope>
    <source>
        <strain evidence="2 3">JCM 30743</strain>
    </source>
</reference>
<dbReference type="EMBL" id="QWEG01000004">
    <property type="protein sequence ID" value="RHW41646.1"/>
    <property type="molecule type" value="Genomic_DNA"/>
</dbReference>
<keyword evidence="1" id="KW-1133">Transmembrane helix</keyword>
<proteinExistence type="predicted"/>
<keyword evidence="1" id="KW-0472">Membrane</keyword>
<feature type="transmembrane region" description="Helical" evidence="1">
    <location>
        <begin position="34"/>
        <end position="52"/>
    </location>
</feature>
<keyword evidence="3" id="KW-1185">Reference proteome</keyword>
<dbReference type="AlphaFoldDB" id="A0A417YWC9"/>
<comment type="caution">
    <text evidence="2">The sequence shown here is derived from an EMBL/GenBank/DDBJ whole genome shotgun (WGS) entry which is preliminary data.</text>
</comment>
<evidence type="ECO:0000313" key="2">
    <source>
        <dbReference type="EMBL" id="RHW41646.1"/>
    </source>
</evidence>